<organism evidence="1">
    <name type="scientific">bioreactor metagenome</name>
    <dbReference type="NCBI Taxonomy" id="1076179"/>
    <lineage>
        <taxon>unclassified sequences</taxon>
        <taxon>metagenomes</taxon>
        <taxon>ecological metagenomes</taxon>
    </lineage>
</organism>
<name>A0A645GHI4_9ZZZZ</name>
<reference evidence="1" key="1">
    <citation type="submission" date="2019-08" db="EMBL/GenBank/DDBJ databases">
        <authorList>
            <person name="Kucharzyk K."/>
            <person name="Murdoch R.W."/>
            <person name="Higgins S."/>
            <person name="Loffler F."/>
        </authorList>
    </citation>
    <scope>NUCLEOTIDE SEQUENCE</scope>
</reference>
<proteinExistence type="predicted"/>
<gene>
    <name evidence="1" type="ORF">SDC9_173831</name>
</gene>
<protein>
    <submittedName>
        <fullName evidence="1">Uncharacterized protein</fullName>
    </submittedName>
</protein>
<comment type="caution">
    <text evidence="1">The sequence shown here is derived from an EMBL/GenBank/DDBJ whole genome shotgun (WGS) entry which is preliminary data.</text>
</comment>
<dbReference type="EMBL" id="VSSQ01075920">
    <property type="protein sequence ID" value="MPN26407.1"/>
    <property type="molecule type" value="Genomic_DNA"/>
</dbReference>
<dbReference type="AlphaFoldDB" id="A0A645GHI4"/>
<sequence>MGGGLFEHRETDTFDLFCSPHIFPSGFNYAKAMENLKRYRYYMGLSDLNESRKTVFVLPYATNSTRACDFYDHSIVNILYSPLEGSGMFITPEFPADDWQCYDLHFDFLLMILAEKADNLASIELDYRIVNAVNQKGYEEVLMEIGKYLSNSERGDIEVFLKNL</sequence>
<accession>A0A645GHI4</accession>
<evidence type="ECO:0000313" key="1">
    <source>
        <dbReference type="EMBL" id="MPN26407.1"/>
    </source>
</evidence>